<evidence type="ECO:0000313" key="2">
    <source>
        <dbReference type="Proteomes" id="UP000323664"/>
    </source>
</evidence>
<protein>
    <submittedName>
        <fullName evidence="1">Uncharacterized protein</fullName>
    </submittedName>
</protein>
<sequence length="157" mass="17719">MNCRIVAYPKSEASMTTNMEVDIMKEQNGQSSAVTDPRRLLNGTIFNETQEVLMVFGGEGQGGFDNSIISLQPGQHTVDGFDCDGFYLPSDRTVGQIVDTAKQGPAAVKIKDYQTMKVTQDGNFYVLDTHNWGVYRQGELNWDIRDYTYQQVKEWSE</sequence>
<proteinExistence type="predicted"/>
<dbReference type="EMBL" id="RIAS01000016">
    <property type="protein sequence ID" value="KAA8786737.1"/>
    <property type="molecule type" value="Genomic_DNA"/>
</dbReference>
<dbReference type="RefSeq" id="WP_151458114.1">
    <property type="nucleotide sequence ID" value="NZ_RIAS01000016.1"/>
</dbReference>
<dbReference type="AlphaFoldDB" id="A0A5M9WYG3"/>
<dbReference type="Proteomes" id="UP000323664">
    <property type="component" value="Unassembled WGS sequence"/>
</dbReference>
<evidence type="ECO:0000313" key="1">
    <source>
        <dbReference type="EMBL" id="KAA8786737.1"/>
    </source>
</evidence>
<name>A0A5M9WYG3_PAEAM</name>
<organism evidence="1 2">
    <name type="scientific">Paenibacillus amylolyticus</name>
    <dbReference type="NCBI Taxonomy" id="1451"/>
    <lineage>
        <taxon>Bacteria</taxon>
        <taxon>Bacillati</taxon>
        <taxon>Bacillota</taxon>
        <taxon>Bacilli</taxon>
        <taxon>Bacillales</taxon>
        <taxon>Paenibacillaceae</taxon>
        <taxon>Paenibacillus</taxon>
    </lineage>
</organism>
<reference evidence="1 2" key="1">
    <citation type="journal article" date="2019" name="J. Ind. Microbiol. Biotechnol.">
        <title>Paenibacillus amylolyticus 27C64 has a diverse set of carbohydrate-active enzymes and complete pectin deconstruction system.</title>
        <authorList>
            <person name="Keggi C."/>
            <person name="Doran-Peterson J."/>
        </authorList>
    </citation>
    <scope>NUCLEOTIDE SEQUENCE [LARGE SCALE GENOMIC DNA]</scope>
    <source>
        <strain evidence="1 2">27C64</strain>
    </source>
</reference>
<comment type="caution">
    <text evidence="1">The sequence shown here is derived from an EMBL/GenBank/DDBJ whole genome shotgun (WGS) entry which is preliminary data.</text>
</comment>
<accession>A0A5M9WYG3</accession>
<gene>
    <name evidence="1" type="ORF">EC604_23190</name>
</gene>